<dbReference type="SUPFAM" id="SSF53850">
    <property type="entry name" value="Periplasmic binding protein-like II"/>
    <property type="match status" value="1"/>
</dbReference>
<dbReference type="Proteomes" id="UP000628442">
    <property type="component" value="Unassembled WGS sequence"/>
</dbReference>
<proteinExistence type="inferred from homology"/>
<reference evidence="6" key="3">
    <citation type="submission" date="2022-12" db="EMBL/GenBank/DDBJ databases">
        <authorList>
            <person name="Sun Q."/>
            <person name="Kim S."/>
        </authorList>
    </citation>
    <scope>NUCLEOTIDE SEQUENCE</scope>
    <source>
        <strain evidence="6">KCTC 12343</strain>
    </source>
</reference>
<dbReference type="GO" id="GO:0005829">
    <property type="term" value="C:cytosol"/>
    <property type="evidence" value="ECO:0007669"/>
    <property type="project" value="TreeGrafter"/>
</dbReference>
<reference evidence="7 8" key="2">
    <citation type="submission" date="2019-02" db="EMBL/GenBank/DDBJ databases">
        <title>Draft Genome Sequences of Six Type Strains of the Genus Massilia.</title>
        <authorList>
            <person name="Miess H."/>
            <person name="Frediansyhah A."/>
            <person name="Gross H."/>
        </authorList>
    </citation>
    <scope>NUCLEOTIDE SEQUENCE [LARGE SCALE GENOMIC DNA]</scope>
    <source>
        <strain evidence="7 8">DSM 17472</strain>
    </source>
</reference>
<dbReference type="Pfam" id="PF03466">
    <property type="entry name" value="LysR_substrate"/>
    <property type="match status" value="1"/>
</dbReference>
<dbReference type="InterPro" id="IPR000847">
    <property type="entry name" value="LysR_HTH_N"/>
</dbReference>
<dbReference type="InterPro" id="IPR036390">
    <property type="entry name" value="WH_DNA-bd_sf"/>
</dbReference>
<evidence type="ECO:0000313" key="8">
    <source>
        <dbReference type="Proteomes" id="UP000292307"/>
    </source>
</evidence>
<evidence type="ECO:0000256" key="2">
    <source>
        <dbReference type="ARBA" id="ARBA00023015"/>
    </source>
</evidence>
<evidence type="ECO:0000259" key="5">
    <source>
        <dbReference type="PROSITE" id="PS50931"/>
    </source>
</evidence>
<dbReference type="OrthoDB" id="8981337at2"/>
<dbReference type="EMBL" id="CP036401">
    <property type="protein sequence ID" value="QBI03851.1"/>
    <property type="molecule type" value="Genomic_DNA"/>
</dbReference>
<keyword evidence="3" id="KW-0238">DNA-binding</keyword>
<dbReference type="RefSeq" id="WP_131147942.1">
    <property type="nucleotide sequence ID" value="NZ_BMWV01000001.1"/>
</dbReference>
<evidence type="ECO:0000313" key="9">
    <source>
        <dbReference type="Proteomes" id="UP000628442"/>
    </source>
</evidence>
<evidence type="ECO:0000256" key="4">
    <source>
        <dbReference type="ARBA" id="ARBA00023163"/>
    </source>
</evidence>
<comment type="similarity">
    <text evidence="1">Belongs to the LysR transcriptional regulatory family.</text>
</comment>
<evidence type="ECO:0000313" key="7">
    <source>
        <dbReference type="EMBL" id="QBI03851.1"/>
    </source>
</evidence>
<dbReference type="Proteomes" id="UP000292307">
    <property type="component" value="Chromosome"/>
</dbReference>
<dbReference type="InterPro" id="IPR036388">
    <property type="entry name" value="WH-like_DNA-bd_sf"/>
</dbReference>
<dbReference type="Gene3D" id="3.40.190.10">
    <property type="entry name" value="Periplasmic binding protein-like II"/>
    <property type="match status" value="2"/>
</dbReference>
<dbReference type="Pfam" id="PF00126">
    <property type="entry name" value="HTH_1"/>
    <property type="match status" value="2"/>
</dbReference>
<dbReference type="PANTHER" id="PTHR30419:SF14">
    <property type="entry name" value="LYSR FAMILY TRANSCRIPTIONAL REGULATOR"/>
    <property type="match status" value="1"/>
</dbReference>
<dbReference type="InterPro" id="IPR005119">
    <property type="entry name" value="LysR_subst-bd"/>
</dbReference>
<sequence length="421" mass="45390">MSLVSLRHLHAFSVVAATGGIRRSSDALFRASSAVARSVTALEASLGVLLFERKGRGMLLTAAGQLAKLRADRIEAELRDVRDDAVRLREKWLEKAVDRSPASNDRGKFSGNVGGIEALLNERRLQAAVLLAEVHHMPTVAHTVGTSQSAVSQAIARLEDMLGQPLFLRTAHGMVPTDAGRRWVERFERVLAELRHIPEDIAALAGVVEGVVTVGALPLARSQLLPGAIAAVLQKHPRLRIRSLESPYEELTAGLLSGRVDFIVGALRQGAGDAFEDRVLIEDRVALIARRGHPLAAPNGARHVTDAELAGYPWVLSRAGTPLRESLEAFFRGRGVSPPVPAVETGDLALLRGLLVESDMLTVLSAHQLHHEIATDQLAVLPYDMAGLERRIGLITRRGAHLSPGANALLAEIDACAARWR</sequence>
<dbReference type="GO" id="GO:0003677">
    <property type="term" value="F:DNA binding"/>
    <property type="evidence" value="ECO:0007669"/>
    <property type="project" value="UniProtKB-KW"/>
</dbReference>
<evidence type="ECO:0000256" key="3">
    <source>
        <dbReference type="ARBA" id="ARBA00023125"/>
    </source>
</evidence>
<feature type="domain" description="HTH lysR-type" evidence="5">
    <location>
        <begin position="120"/>
        <end position="177"/>
    </location>
</feature>
<dbReference type="InterPro" id="IPR050950">
    <property type="entry name" value="HTH-type_LysR_regulators"/>
</dbReference>
<protein>
    <submittedName>
        <fullName evidence="7">LysR family transcriptional regulator</fullName>
    </submittedName>
</protein>
<dbReference type="PANTHER" id="PTHR30419">
    <property type="entry name" value="HTH-TYPE TRANSCRIPTIONAL REGULATOR YBHD"/>
    <property type="match status" value="1"/>
</dbReference>
<dbReference type="Gene3D" id="1.10.10.10">
    <property type="entry name" value="Winged helix-like DNA-binding domain superfamily/Winged helix DNA-binding domain"/>
    <property type="match status" value="2"/>
</dbReference>
<keyword evidence="4" id="KW-0804">Transcription</keyword>
<keyword evidence="8" id="KW-1185">Reference proteome</keyword>
<dbReference type="PROSITE" id="PS50931">
    <property type="entry name" value="HTH_LYSR"/>
    <property type="match status" value="2"/>
</dbReference>
<dbReference type="GO" id="GO:0003700">
    <property type="term" value="F:DNA-binding transcription factor activity"/>
    <property type="evidence" value="ECO:0007669"/>
    <property type="project" value="InterPro"/>
</dbReference>
<keyword evidence="2" id="KW-0805">Transcription regulation</keyword>
<evidence type="ECO:0000256" key="1">
    <source>
        <dbReference type="ARBA" id="ARBA00009437"/>
    </source>
</evidence>
<accession>A0A411X4B6</accession>
<feature type="domain" description="HTH lysR-type" evidence="5">
    <location>
        <begin position="4"/>
        <end position="61"/>
    </location>
</feature>
<reference evidence="6" key="1">
    <citation type="journal article" date="2014" name="Int. J. Syst. Evol. Microbiol.">
        <title>Complete genome sequence of Corynebacterium casei LMG S-19264T (=DSM 44701T), isolated from a smear-ripened cheese.</title>
        <authorList>
            <consortium name="US DOE Joint Genome Institute (JGI-PGF)"/>
            <person name="Walter F."/>
            <person name="Albersmeier A."/>
            <person name="Kalinowski J."/>
            <person name="Ruckert C."/>
        </authorList>
    </citation>
    <scope>NUCLEOTIDE SEQUENCE</scope>
    <source>
        <strain evidence="6">KCTC 12343</strain>
    </source>
</reference>
<name>A0A411X4B6_9BURK</name>
<dbReference type="SUPFAM" id="SSF46785">
    <property type="entry name" value="Winged helix' DNA-binding domain"/>
    <property type="match status" value="2"/>
</dbReference>
<dbReference type="AlphaFoldDB" id="A0A411X4B6"/>
<organism evidence="6 9">
    <name type="scientific">Pseudoduganella albidiflava</name>
    <dbReference type="NCBI Taxonomy" id="321983"/>
    <lineage>
        <taxon>Bacteria</taxon>
        <taxon>Pseudomonadati</taxon>
        <taxon>Pseudomonadota</taxon>
        <taxon>Betaproteobacteria</taxon>
        <taxon>Burkholderiales</taxon>
        <taxon>Oxalobacteraceae</taxon>
        <taxon>Telluria group</taxon>
        <taxon>Pseudoduganella</taxon>
    </lineage>
</organism>
<dbReference type="EMBL" id="BMWV01000001">
    <property type="protein sequence ID" value="GGY22774.1"/>
    <property type="molecule type" value="Genomic_DNA"/>
</dbReference>
<gene>
    <name evidence="7" type="ORF">EYF70_25850</name>
    <name evidence="6" type="ORF">GCM10007387_00040</name>
</gene>
<evidence type="ECO:0000313" key="6">
    <source>
        <dbReference type="EMBL" id="GGY22774.1"/>
    </source>
</evidence>